<keyword evidence="1" id="KW-0812">Transmembrane</keyword>
<evidence type="ECO:0000256" key="1">
    <source>
        <dbReference type="SAM" id="Phobius"/>
    </source>
</evidence>
<sequence length="330" mass="36705">MADIISILQNPIPLYLLGVIPALFVAGDAPFSTLTSKFLQILVCLGCPFTTLFYFVHVKSGVDDDGVEVIPDNAAYWPPKDKFQFRVPNRPENNIVNMWPFGSNVKSLDFADVPIIKTRLKECVTHISFLDYFTCILAGYFILVGIIIGIYRAVGPCQEQDWPAIPLLLSWTLPILILRVRKGKAVVREPSEALKLIPGHITLNDIDERIARDIRGHVLLTLLMSIIVHWIVVILTYYTKPIGFGCRSIGLTVVAVVWSCNSLLCFVHCYIFNNPPPGVDTGPLYFWLCTSGLGIGGFFIFFGVISNNPDWWVAIFGKFCDVSSCLATSG</sequence>
<dbReference type="OrthoDB" id="2324972at2759"/>
<keyword evidence="1" id="KW-0472">Membrane</keyword>
<feature type="transmembrane region" description="Helical" evidence="1">
    <location>
        <begin position="284"/>
        <end position="305"/>
    </location>
</feature>
<name>A0A9N9BE89_9GLOM</name>
<dbReference type="EMBL" id="CAJVPI010000691">
    <property type="protein sequence ID" value="CAG8563179.1"/>
    <property type="molecule type" value="Genomic_DNA"/>
</dbReference>
<feature type="transmembrane region" description="Helical" evidence="1">
    <location>
        <begin position="129"/>
        <end position="151"/>
    </location>
</feature>
<proteinExistence type="predicted"/>
<protein>
    <submittedName>
        <fullName evidence="2">6068_t:CDS:1</fullName>
    </submittedName>
</protein>
<evidence type="ECO:0000313" key="2">
    <source>
        <dbReference type="EMBL" id="CAG8563179.1"/>
    </source>
</evidence>
<feature type="transmembrane region" description="Helical" evidence="1">
    <location>
        <begin position="12"/>
        <end position="32"/>
    </location>
</feature>
<gene>
    <name evidence="2" type="ORF">PBRASI_LOCUS5700</name>
</gene>
<accession>A0A9N9BE89</accession>
<feature type="transmembrane region" description="Helical" evidence="1">
    <location>
        <begin position="249"/>
        <end position="272"/>
    </location>
</feature>
<keyword evidence="1" id="KW-1133">Transmembrane helix</keyword>
<feature type="transmembrane region" description="Helical" evidence="1">
    <location>
        <begin position="38"/>
        <end position="56"/>
    </location>
</feature>
<reference evidence="2" key="1">
    <citation type="submission" date="2021-06" db="EMBL/GenBank/DDBJ databases">
        <authorList>
            <person name="Kallberg Y."/>
            <person name="Tangrot J."/>
            <person name="Rosling A."/>
        </authorList>
    </citation>
    <scope>NUCLEOTIDE SEQUENCE</scope>
    <source>
        <strain evidence="2">BR232B</strain>
    </source>
</reference>
<comment type="caution">
    <text evidence="2">The sequence shown here is derived from an EMBL/GenBank/DDBJ whole genome shotgun (WGS) entry which is preliminary data.</text>
</comment>
<feature type="transmembrane region" description="Helical" evidence="1">
    <location>
        <begin position="163"/>
        <end position="180"/>
    </location>
</feature>
<dbReference type="Proteomes" id="UP000789739">
    <property type="component" value="Unassembled WGS sequence"/>
</dbReference>
<evidence type="ECO:0000313" key="3">
    <source>
        <dbReference type="Proteomes" id="UP000789739"/>
    </source>
</evidence>
<feature type="transmembrane region" description="Helical" evidence="1">
    <location>
        <begin position="218"/>
        <end position="237"/>
    </location>
</feature>
<organism evidence="2 3">
    <name type="scientific">Paraglomus brasilianum</name>
    <dbReference type="NCBI Taxonomy" id="144538"/>
    <lineage>
        <taxon>Eukaryota</taxon>
        <taxon>Fungi</taxon>
        <taxon>Fungi incertae sedis</taxon>
        <taxon>Mucoromycota</taxon>
        <taxon>Glomeromycotina</taxon>
        <taxon>Glomeromycetes</taxon>
        <taxon>Paraglomerales</taxon>
        <taxon>Paraglomeraceae</taxon>
        <taxon>Paraglomus</taxon>
    </lineage>
</organism>
<dbReference type="AlphaFoldDB" id="A0A9N9BE89"/>
<keyword evidence="3" id="KW-1185">Reference proteome</keyword>